<dbReference type="PROSITE" id="PS51379">
    <property type="entry name" value="4FE4S_FER_2"/>
    <property type="match status" value="1"/>
</dbReference>
<evidence type="ECO:0000256" key="8">
    <source>
        <dbReference type="ARBA" id="ARBA00023014"/>
    </source>
</evidence>
<evidence type="ECO:0000256" key="3">
    <source>
        <dbReference type="ARBA" id="ARBA00022485"/>
    </source>
</evidence>
<keyword evidence="5" id="KW-0732">Signal</keyword>
<dbReference type="PROSITE" id="PS00198">
    <property type="entry name" value="4FE4S_FER_1"/>
    <property type="match status" value="1"/>
</dbReference>
<dbReference type="InterPro" id="IPR012832">
    <property type="entry name" value="RDH"/>
</dbReference>
<dbReference type="GO" id="GO:0051539">
    <property type="term" value="F:4 iron, 4 sulfur cluster binding"/>
    <property type="evidence" value="ECO:0007669"/>
    <property type="project" value="UniProtKB-KW"/>
</dbReference>
<sequence length="464" mass="50626">MSVNSGNKEKGPRQEVSVSRRGFLKTGVAAAAMGVMGAIAAPSKMANAASASLTYQPAKGQWSKLRPVNNYGGASVRYAEINNQCLGTSKIVGPVIQTNEKDAGFALAFRGLLGDKAKYGIMTQGKRYPMAASFQIPMSPLAAMVSGKPSPDKFQIPDPEQMSQHIKDFGYYLRCDEVGIGVMPDYAYYKGTQAPPLGAYVSGAVPLQTPMTDVPIKDKLPYVICLAVEQHLETSMASTGYDGISVVQSMRSYHAAANAAVIMANYIRSLGYNARAQHYVNYEVVMTPCLIAAGMGELTRTGDSAAHPRIGFRHKSSAVTTDLPLVADKPIDFGMQDFCRVCKKCADNCPAQAITFDDDPIPHNGYLRWNTDSKKCAVFRCANDEGVNCGRCIKVCPWNSKEDSWFHEAGLWIGSKGETASTFLKTIDDMFGYGTEDLTQYQWWLEWPENYKFQIPAVPTVPAK</sequence>
<dbReference type="Gene3D" id="3.30.70.20">
    <property type="match status" value="1"/>
</dbReference>
<dbReference type="GO" id="GO:0046872">
    <property type="term" value="F:metal ion binding"/>
    <property type="evidence" value="ECO:0007669"/>
    <property type="project" value="UniProtKB-KW"/>
</dbReference>
<keyword evidence="7" id="KW-0408">Iron</keyword>
<evidence type="ECO:0000313" key="12">
    <source>
        <dbReference type="EMBL" id="QGZ99941.1"/>
    </source>
</evidence>
<dbReference type="Pfam" id="PF12838">
    <property type="entry name" value="Fer4_7"/>
    <property type="match status" value="1"/>
</dbReference>
<evidence type="ECO:0000256" key="4">
    <source>
        <dbReference type="ARBA" id="ARBA00022723"/>
    </source>
</evidence>
<dbReference type="InterPro" id="IPR006311">
    <property type="entry name" value="TAT_signal"/>
</dbReference>
<evidence type="ECO:0000256" key="1">
    <source>
        <dbReference type="ARBA" id="ARBA00004236"/>
    </source>
</evidence>
<dbReference type="GO" id="GO:0005886">
    <property type="term" value="C:plasma membrane"/>
    <property type="evidence" value="ECO:0007669"/>
    <property type="project" value="UniProtKB-SubCell"/>
</dbReference>
<evidence type="ECO:0000256" key="9">
    <source>
        <dbReference type="ARBA" id="ARBA00023136"/>
    </source>
</evidence>
<dbReference type="AlphaFoldDB" id="A0A857DHH0"/>
<dbReference type="PANTHER" id="PTHR42827">
    <property type="entry name" value="IRON-SULFUR CLUSTER-BINDING PROTEIN-RELATED"/>
    <property type="match status" value="1"/>
</dbReference>
<evidence type="ECO:0000256" key="6">
    <source>
        <dbReference type="ARBA" id="ARBA00022737"/>
    </source>
</evidence>
<keyword evidence="2" id="KW-1003">Cell membrane</keyword>
<keyword evidence="9" id="KW-0472">Membrane</keyword>
<keyword evidence="4" id="KW-0479">Metal-binding</keyword>
<dbReference type="PANTHER" id="PTHR42827:SF1">
    <property type="entry name" value="IRON-SULFUR CLUSTER-BINDING PROTEIN"/>
    <property type="match status" value="1"/>
</dbReference>
<organism evidence="12 13">
    <name type="scientific">Dehalobacter restrictus</name>
    <dbReference type="NCBI Taxonomy" id="55583"/>
    <lineage>
        <taxon>Bacteria</taxon>
        <taxon>Bacillati</taxon>
        <taxon>Bacillota</taxon>
        <taxon>Clostridia</taxon>
        <taxon>Eubacteriales</taxon>
        <taxon>Desulfitobacteriaceae</taxon>
        <taxon>Dehalobacter</taxon>
    </lineage>
</organism>
<evidence type="ECO:0000256" key="7">
    <source>
        <dbReference type="ARBA" id="ARBA00023004"/>
    </source>
</evidence>
<evidence type="ECO:0000313" key="13">
    <source>
        <dbReference type="Proteomes" id="UP000430508"/>
    </source>
</evidence>
<keyword evidence="3" id="KW-0004">4Fe-4S</keyword>
<comment type="cofactor">
    <cofactor evidence="10">
        <name>corrinoid</name>
        <dbReference type="ChEBI" id="CHEBI:33913"/>
    </cofactor>
</comment>
<dbReference type="PROSITE" id="PS51318">
    <property type="entry name" value="TAT"/>
    <property type="match status" value="1"/>
</dbReference>
<dbReference type="RefSeq" id="WP_025205305.1">
    <property type="nucleotide sequence ID" value="NZ_CP046996.1"/>
</dbReference>
<evidence type="ECO:0000256" key="5">
    <source>
        <dbReference type="ARBA" id="ARBA00022729"/>
    </source>
</evidence>
<keyword evidence="8" id="KW-0411">Iron-sulfur</keyword>
<dbReference type="EMBL" id="CP046996">
    <property type="protein sequence ID" value="QGZ99941.1"/>
    <property type="molecule type" value="Genomic_DNA"/>
</dbReference>
<evidence type="ECO:0000259" key="11">
    <source>
        <dbReference type="PROSITE" id="PS51379"/>
    </source>
</evidence>
<protein>
    <submittedName>
        <fullName evidence="12">Reductive dehalogenase</fullName>
    </submittedName>
</protein>
<reference evidence="12 13" key="1">
    <citation type="submission" date="2019-12" db="EMBL/GenBank/DDBJ databases">
        <title>Sequence classification of anaerobic respiratory reductive dehalogenases: First we see many, then we see few.</title>
        <authorList>
            <person name="Molenda O."/>
            <person name="Puentes Jacome L.A."/>
            <person name="Cao X."/>
            <person name="Nesbo C.L."/>
            <person name="Tang S."/>
            <person name="Morson N."/>
            <person name="Patron J."/>
            <person name="Lomheim L."/>
            <person name="Wishart D.S."/>
            <person name="Edwards E.A."/>
        </authorList>
    </citation>
    <scope>NUCLEOTIDE SEQUENCE [LARGE SCALE GENOMIC DNA]</scope>
    <source>
        <strain evidence="12 13">12DCA</strain>
    </source>
</reference>
<dbReference type="InterPro" id="IPR017900">
    <property type="entry name" value="4Fe4S_Fe_S_CS"/>
</dbReference>
<proteinExistence type="predicted"/>
<dbReference type="Proteomes" id="UP000430508">
    <property type="component" value="Chromosome"/>
</dbReference>
<name>A0A857DHH0_9FIRM</name>
<dbReference type="SUPFAM" id="SSF54862">
    <property type="entry name" value="4Fe-4S ferredoxins"/>
    <property type="match status" value="1"/>
</dbReference>
<gene>
    <name evidence="12" type="ORF">GQ588_04410</name>
</gene>
<feature type="domain" description="4Fe-4S ferredoxin-type" evidence="11">
    <location>
        <begin position="329"/>
        <end position="359"/>
    </location>
</feature>
<evidence type="ECO:0000256" key="10">
    <source>
        <dbReference type="ARBA" id="ARBA00029374"/>
    </source>
</evidence>
<dbReference type="NCBIfam" id="TIGR02486">
    <property type="entry name" value="RDH"/>
    <property type="match status" value="1"/>
</dbReference>
<dbReference type="InterPro" id="IPR017896">
    <property type="entry name" value="4Fe4S_Fe-S-bd"/>
</dbReference>
<accession>A0A857DHH0</accession>
<evidence type="ECO:0000256" key="2">
    <source>
        <dbReference type="ARBA" id="ARBA00022475"/>
    </source>
</evidence>
<comment type="subcellular location">
    <subcellularLocation>
        <location evidence="1">Cell membrane</location>
    </subcellularLocation>
</comment>
<keyword evidence="6" id="KW-0677">Repeat</keyword>